<comment type="caution">
    <text evidence="2">The sequence shown here is derived from an EMBL/GenBank/DDBJ whole genome shotgun (WGS) entry which is preliminary data.</text>
</comment>
<evidence type="ECO:0000313" key="2">
    <source>
        <dbReference type="EMBL" id="OME66134.1"/>
    </source>
</evidence>
<dbReference type="Pfam" id="PF09848">
    <property type="entry name" value="SLFN-g3_helicase"/>
    <property type="match status" value="1"/>
</dbReference>
<accession>A0A1R0ZBJ7</accession>
<dbReference type="InterPro" id="IPR003593">
    <property type="entry name" value="AAA+_ATPase"/>
</dbReference>
<dbReference type="AlphaFoldDB" id="A0A1R0ZBJ7"/>
<evidence type="ECO:0000313" key="3">
    <source>
        <dbReference type="Proteomes" id="UP000187425"/>
    </source>
</evidence>
<feature type="domain" description="GIY-YIG" evidence="1">
    <location>
        <begin position="30"/>
        <end position="110"/>
    </location>
</feature>
<dbReference type="SUPFAM" id="SSF82771">
    <property type="entry name" value="GIY-YIG endonuclease"/>
    <property type="match status" value="1"/>
</dbReference>
<dbReference type="InterPro" id="IPR035901">
    <property type="entry name" value="GIY-YIG_endonuc_sf"/>
</dbReference>
<dbReference type="InterPro" id="IPR000305">
    <property type="entry name" value="GIY-YIG_endonuc"/>
</dbReference>
<protein>
    <recommendedName>
        <fullName evidence="1">GIY-YIG domain-containing protein</fullName>
    </recommendedName>
</protein>
<organism evidence="2 3">
    <name type="scientific">Paenibacillus odorifer</name>
    <dbReference type="NCBI Taxonomy" id="189426"/>
    <lineage>
        <taxon>Bacteria</taxon>
        <taxon>Bacillati</taxon>
        <taxon>Bacillota</taxon>
        <taxon>Bacilli</taxon>
        <taxon>Bacillales</taxon>
        <taxon>Paenibacillaceae</taxon>
        <taxon>Paenibacillus</taxon>
    </lineage>
</organism>
<dbReference type="EMBL" id="MPTW01000016">
    <property type="protein sequence ID" value="OME66134.1"/>
    <property type="molecule type" value="Genomic_DNA"/>
</dbReference>
<evidence type="ECO:0000259" key="1">
    <source>
        <dbReference type="PROSITE" id="PS50164"/>
    </source>
</evidence>
<dbReference type="InterPro" id="IPR018647">
    <property type="entry name" value="SLFN_3-like_DNA/RNA_helicase"/>
</dbReference>
<dbReference type="InterPro" id="IPR027417">
    <property type="entry name" value="P-loop_NTPase"/>
</dbReference>
<dbReference type="Gene3D" id="3.40.50.300">
    <property type="entry name" value="P-loop containing nucleotide triphosphate hydrolases"/>
    <property type="match status" value="1"/>
</dbReference>
<dbReference type="SMART" id="SM00382">
    <property type="entry name" value="AAA"/>
    <property type="match status" value="1"/>
</dbReference>
<dbReference type="SUPFAM" id="SSF52540">
    <property type="entry name" value="P-loop containing nucleoside triphosphate hydrolases"/>
    <property type="match status" value="1"/>
</dbReference>
<gene>
    <name evidence="2" type="ORF">BSK65_22925</name>
</gene>
<sequence>MNLPLCVNSTSTNQNCIHDLCESEQDLLDKGFVTYIYYNLKKKTVYIGETKQFWVRHDQHINESHFNDGEFTNCLIVYNASFFTESHIKDLEFMIINHMLAETDETKFKIYNRNNGQPQPQYNEHHIVEQEVFVKLWENELYNQGLVHTNDLEVIRQKIIFKYSPFTQLSKQQSDIEERVIQNPRNKYLIEGGAGTGKTVLMMSLMYRLINEYPDMKIGLITTSNLLDKFNRILKQLNLRNKLTFVRAGKAIEEARKSNSHYDIILVDEAHRLQRYYPKGHPESKKHFDKSQPEVNEIHMLHEITDGLVLFYDQFQSIRPQDVLRANFIKLTKGYVKESLSQQYRIKGDGSFSGNDFINGILYALDIIDEIKFNPRVFAYRNKDSYFGIVDSIQDLFKYIGEIELRHANTTNRVIAGYTREWISNPKSTQNKGVDKFNLPYDWVENESMWRWNNQYEKWVEIENSKNEVGSIHAIQGADIDHVGIIIGKDIAVGENGKLRAIKENYKDTGGIPLLNEYNEQELTSFILNIYYVLLTRGISGCRVYFEDSKVRDYFEGKLASIVI</sequence>
<reference evidence="2 3" key="1">
    <citation type="submission" date="2016-11" db="EMBL/GenBank/DDBJ databases">
        <title>Paenibacillus species isolates.</title>
        <authorList>
            <person name="Beno S.M."/>
        </authorList>
    </citation>
    <scope>NUCLEOTIDE SEQUENCE [LARGE SCALE GENOMIC DNA]</scope>
    <source>
        <strain evidence="2 3">FSL H7-0443</strain>
    </source>
</reference>
<dbReference type="PROSITE" id="PS50164">
    <property type="entry name" value="GIY_YIG"/>
    <property type="match status" value="1"/>
</dbReference>
<dbReference type="Proteomes" id="UP000187425">
    <property type="component" value="Unassembled WGS sequence"/>
</dbReference>
<proteinExistence type="predicted"/>
<name>A0A1R0ZBJ7_9BACL</name>